<dbReference type="Proteomes" id="UP000255529">
    <property type="component" value="Unassembled WGS sequence"/>
</dbReference>
<dbReference type="GO" id="GO:0046872">
    <property type="term" value="F:metal ion binding"/>
    <property type="evidence" value="ECO:0007669"/>
    <property type="project" value="UniProtKB-KW"/>
</dbReference>
<dbReference type="GO" id="GO:0051607">
    <property type="term" value="P:defense response to virus"/>
    <property type="evidence" value="ECO:0007669"/>
    <property type="project" value="UniProtKB-KW"/>
</dbReference>
<dbReference type="PANTHER" id="PTHR34047:SF7">
    <property type="entry name" value="RNA-DIRECTED DNA POLYMERASE"/>
    <property type="match status" value="1"/>
</dbReference>
<evidence type="ECO:0000256" key="9">
    <source>
        <dbReference type="ARBA" id="ARBA00048173"/>
    </source>
</evidence>
<keyword evidence="7" id="KW-0051">Antiviral defense</keyword>
<comment type="catalytic activity">
    <reaction evidence="9">
        <text>DNA(n) + a 2'-deoxyribonucleoside 5'-triphosphate = DNA(n+1) + diphosphate</text>
        <dbReference type="Rhea" id="RHEA:22508"/>
        <dbReference type="Rhea" id="RHEA-COMP:17339"/>
        <dbReference type="Rhea" id="RHEA-COMP:17340"/>
        <dbReference type="ChEBI" id="CHEBI:33019"/>
        <dbReference type="ChEBI" id="CHEBI:61560"/>
        <dbReference type="ChEBI" id="CHEBI:173112"/>
        <dbReference type="EC" id="2.7.7.49"/>
    </reaction>
</comment>
<dbReference type="GO" id="GO:0003723">
    <property type="term" value="F:RNA binding"/>
    <property type="evidence" value="ECO:0007669"/>
    <property type="project" value="InterPro"/>
</dbReference>
<dbReference type="InterPro" id="IPR000123">
    <property type="entry name" value="Reverse_transcriptase_msDNA"/>
</dbReference>
<keyword evidence="6 11" id="KW-0695">RNA-directed DNA polymerase</keyword>
<evidence type="ECO:0000313" key="12">
    <source>
        <dbReference type="Proteomes" id="UP000255529"/>
    </source>
</evidence>
<dbReference type="InterPro" id="IPR051083">
    <property type="entry name" value="GrpII_Intron_Splice-Mob/Def"/>
</dbReference>
<keyword evidence="3" id="KW-0548">Nucleotidyltransferase</keyword>
<dbReference type="InterPro" id="IPR000477">
    <property type="entry name" value="RT_dom"/>
</dbReference>
<dbReference type="GO" id="GO:0003964">
    <property type="term" value="F:RNA-directed DNA polymerase activity"/>
    <property type="evidence" value="ECO:0007669"/>
    <property type="project" value="UniProtKB-KW"/>
</dbReference>
<dbReference type="InterPro" id="IPR043502">
    <property type="entry name" value="DNA/RNA_pol_sf"/>
</dbReference>
<evidence type="ECO:0000256" key="6">
    <source>
        <dbReference type="ARBA" id="ARBA00022918"/>
    </source>
</evidence>
<dbReference type="PROSITE" id="PS50878">
    <property type="entry name" value="RT_POL"/>
    <property type="match status" value="1"/>
</dbReference>
<keyword evidence="2" id="KW-0808">Transferase</keyword>
<evidence type="ECO:0000256" key="7">
    <source>
        <dbReference type="ARBA" id="ARBA00023118"/>
    </source>
</evidence>
<proteinExistence type="inferred from homology"/>
<gene>
    <name evidence="11" type="ORF">NCTC11544_01350</name>
</gene>
<accession>A0A379YZI0</accession>
<evidence type="ECO:0000256" key="2">
    <source>
        <dbReference type="ARBA" id="ARBA00022679"/>
    </source>
</evidence>
<dbReference type="AlphaFoldDB" id="A0A379YZI0"/>
<dbReference type="PANTHER" id="PTHR34047">
    <property type="entry name" value="NUCLEAR INTRON MATURASE 1, MITOCHONDRIAL-RELATED"/>
    <property type="match status" value="1"/>
</dbReference>
<dbReference type="CDD" id="cd03487">
    <property type="entry name" value="RT_Bac_retron_II"/>
    <property type="match status" value="1"/>
</dbReference>
<keyword evidence="5" id="KW-0460">Magnesium</keyword>
<dbReference type="EC" id="2.7.7.49" evidence="1"/>
<evidence type="ECO:0000256" key="3">
    <source>
        <dbReference type="ARBA" id="ARBA00022695"/>
    </source>
</evidence>
<keyword evidence="4" id="KW-0479">Metal-binding</keyword>
<evidence type="ECO:0000256" key="8">
    <source>
        <dbReference type="ARBA" id="ARBA00034120"/>
    </source>
</evidence>
<evidence type="ECO:0000313" key="11">
    <source>
        <dbReference type="EMBL" id="SUI52756.1"/>
    </source>
</evidence>
<dbReference type="Pfam" id="PF00078">
    <property type="entry name" value="RVT_1"/>
    <property type="match status" value="1"/>
</dbReference>
<evidence type="ECO:0000259" key="10">
    <source>
        <dbReference type="PROSITE" id="PS50878"/>
    </source>
</evidence>
<protein>
    <recommendedName>
        <fullName evidence="1">RNA-directed DNA polymerase</fullName>
        <ecNumber evidence="1">2.7.7.49</ecNumber>
    </recommendedName>
</protein>
<dbReference type="RefSeq" id="WP_115183201.1">
    <property type="nucleotide sequence ID" value="NZ_CAMKUF010000002.1"/>
</dbReference>
<sequence>MSIDLESELTEKFADLQQLLKSRPSTHYKVYKIPKRTIGFRLIAQPTKKVKDVQRIIVENLSKIALVHDVATAYIKGRNILYNASLHQDSDYLLKLDLEDFFNSITPDFFFKELERQSISLSINDKFLIEQLCFWNRSKKRNGALVLSVGSPSSPFISNVVMYSFDKKLHGICLAEKINYSRYADDMTFSTKEKDSLKFIHNEVKGLLQEYFGNRILINQSKIVYSSKAHNRHITGITLTNNDKLSMGRDKKRYISSLVYKFKNGQLDFDDIQSLKGLIGYARSIEPVFLLRIQKKYGPSIIEEINKYSSEE</sequence>
<dbReference type="EMBL" id="UGYN01000002">
    <property type="protein sequence ID" value="SUI52756.1"/>
    <property type="molecule type" value="Genomic_DNA"/>
</dbReference>
<dbReference type="SUPFAM" id="SSF56672">
    <property type="entry name" value="DNA/RNA polymerases"/>
    <property type="match status" value="1"/>
</dbReference>
<name>A0A379YZI0_9GAMM</name>
<dbReference type="PRINTS" id="PR00866">
    <property type="entry name" value="RNADNAPOLMS"/>
</dbReference>
<comment type="similarity">
    <text evidence="8">Belongs to the bacterial reverse transcriptase family.</text>
</comment>
<feature type="domain" description="Reverse transcriptase" evidence="10">
    <location>
        <begin position="14"/>
        <end position="239"/>
    </location>
</feature>
<reference evidence="11 12" key="1">
    <citation type="submission" date="2018-06" db="EMBL/GenBank/DDBJ databases">
        <authorList>
            <consortium name="Pathogen Informatics"/>
            <person name="Doyle S."/>
        </authorList>
    </citation>
    <scope>NUCLEOTIDE SEQUENCE [LARGE SCALE GENOMIC DNA]</scope>
    <source>
        <strain evidence="11 12">NCTC11544</strain>
    </source>
</reference>
<evidence type="ECO:0000256" key="5">
    <source>
        <dbReference type="ARBA" id="ARBA00022842"/>
    </source>
</evidence>
<evidence type="ECO:0000256" key="4">
    <source>
        <dbReference type="ARBA" id="ARBA00022723"/>
    </source>
</evidence>
<dbReference type="NCBIfam" id="NF038233">
    <property type="entry name" value="retron_St85_RT"/>
    <property type="match status" value="1"/>
</dbReference>
<evidence type="ECO:0000256" key="1">
    <source>
        <dbReference type="ARBA" id="ARBA00012493"/>
    </source>
</evidence>
<organism evidence="11 12">
    <name type="scientific">Serratia quinivorans</name>
    <dbReference type="NCBI Taxonomy" id="137545"/>
    <lineage>
        <taxon>Bacteria</taxon>
        <taxon>Pseudomonadati</taxon>
        <taxon>Pseudomonadota</taxon>
        <taxon>Gammaproteobacteria</taxon>
        <taxon>Enterobacterales</taxon>
        <taxon>Yersiniaceae</taxon>
        <taxon>Serratia</taxon>
    </lineage>
</organism>